<evidence type="ECO:0000256" key="1">
    <source>
        <dbReference type="ARBA" id="ARBA00010830"/>
    </source>
</evidence>
<sequence>MNMSRTVVENPGVPGVHDVTFAVTTVDGVETTREQIDAVVTTPAQPRIVRVGAKPGTEVPPVENGDAWDALAQCEATGDWAVNTGNGYYGGLQFDQSTWERQGGLKYAPRADLATREEQIAVASRMQRAQGWGAWPSCSSRIGVR</sequence>
<dbReference type="CDD" id="cd13925">
    <property type="entry name" value="RPF"/>
    <property type="match status" value="1"/>
</dbReference>
<dbReference type="Proteomes" id="UP000325466">
    <property type="component" value="Unassembled WGS sequence"/>
</dbReference>
<keyword evidence="6" id="KW-1185">Reference proteome</keyword>
<dbReference type="SUPFAM" id="SSF53955">
    <property type="entry name" value="Lysozyme-like"/>
    <property type="match status" value="1"/>
</dbReference>
<dbReference type="Gene3D" id="2.20.230.10">
    <property type="entry name" value="Resuscitation-promoting factor rpfb"/>
    <property type="match status" value="1"/>
</dbReference>
<comment type="similarity">
    <text evidence="1">Belongs to the transglycosylase family. Rpf subfamily.</text>
</comment>
<comment type="caution">
    <text evidence="5">The sequence shown here is derived from an EMBL/GenBank/DDBJ whole genome shotgun (WGS) entry which is preliminary data.</text>
</comment>
<dbReference type="Pfam" id="PF06737">
    <property type="entry name" value="Transglycosylas"/>
    <property type="match status" value="1"/>
</dbReference>
<evidence type="ECO:0000256" key="3">
    <source>
        <dbReference type="ARBA" id="ARBA00022801"/>
    </source>
</evidence>
<dbReference type="InterPro" id="IPR010618">
    <property type="entry name" value="RPF"/>
</dbReference>
<keyword evidence="3" id="KW-0378">Hydrolase</keyword>
<keyword evidence="2" id="KW-0732">Signal</keyword>
<organism evidence="5 6">
    <name type="scientific">Rhodococcus aetherivorans</name>
    <dbReference type="NCBI Taxonomy" id="191292"/>
    <lineage>
        <taxon>Bacteria</taxon>
        <taxon>Bacillati</taxon>
        <taxon>Actinomycetota</taxon>
        <taxon>Actinomycetes</taxon>
        <taxon>Mycobacteriales</taxon>
        <taxon>Nocardiaceae</taxon>
        <taxon>Rhodococcus</taxon>
    </lineage>
</organism>
<gene>
    <name evidence="5" type="ORF">RAJCM14343_4899</name>
</gene>
<accession>A0ABQ0YSP0</accession>
<dbReference type="InterPro" id="IPR011098">
    <property type="entry name" value="G5_dom"/>
</dbReference>
<reference evidence="5 6" key="1">
    <citation type="journal article" date="2018" name="Biodegradation">
        <title>1,4-Dioxane degradation characteristics of Rhodococcus aetherivorans JCM 14343.</title>
        <authorList>
            <person name="Inoue D."/>
            <person name="Tsunoda T."/>
            <person name="Yamamoto N."/>
            <person name="Ike M."/>
            <person name="Sei K."/>
        </authorList>
    </citation>
    <scope>NUCLEOTIDE SEQUENCE [LARGE SCALE GENOMIC DNA]</scope>
    <source>
        <strain evidence="5 6">JCM 14343</strain>
    </source>
</reference>
<dbReference type="Gene3D" id="1.10.530.10">
    <property type="match status" value="1"/>
</dbReference>
<evidence type="ECO:0000313" key="5">
    <source>
        <dbReference type="EMBL" id="GES39625.1"/>
    </source>
</evidence>
<dbReference type="PROSITE" id="PS51109">
    <property type="entry name" value="G5"/>
    <property type="match status" value="1"/>
</dbReference>
<proteinExistence type="inferred from homology"/>
<dbReference type="Pfam" id="PF07501">
    <property type="entry name" value="G5"/>
    <property type="match status" value="1"/>
</dbReference>
<dbReference type="EMBL" id="BLAH01000124">
    <property type="protein sequence ID" value="GES39625.1"/>
    <property type="molecule type" value="Genomic_DNA"/>
</dbReference>
<dbReference type="InterPro" id="IPR023346">
    <property type="entry name" value="Lysozyme-like_dom_sf"/>
</dbReference>
<evidence type="ECO:0000259" key="4">
    <source>
        <dbReference type="PROSITE" id="PS51109"/>
    </source>
</evidence>
<dbReference type="SMART" id="SM01208">
    <property type="entry name" value="G5"/>
    <property type="match status" value="1"/>
</dbReference>
<protein>
    <submittedName>
        <fullName evidence="5">Cell wall-binding protein</fullName>
    </submittedName>
</protein>
<evidence type="ECO:0000313" key="6">
    <source>
        <dbReference type="Proteomes" id="UP000325466"/>
    </source>
</evidence>
<evidence type="ECO:0000256" key="2">
    <source>
        <dbReference type="ARBA" id="ARBA00022729"/>
    </source>
</evidence>
<feature type="domain" description="G5" evidence="4">
    <location>
        <begin position="1"/>
        <end position="55"/>
    </location>
</feature>
<name>A0ABQ0YSP0_9NOCA</name>